<dbReference type="GO" id="GO:0000981">
    <property type="term" value="F:DNA-binding transcription factor activity, RNA polymerase II-specific"/>
    <property type="evidence" value="ECO:0007669"/>
    <property type="project" value="InterPro"/>
</dbReference>
<dbReference type="Pfam" id="PF04082">
    <property type="entry name" value="Fungal_trans"/>
    <property type="match status" value="1"/>
</dbReference>
<evidence type="ECO:0000256" key="5">
    <source>
        <dbReference type="ARBA" id="ARBA00023163"/>
    </source>
</evidence>
<dbReference type="Gene3D" id="4.10.240.10">
    <property type="entry name" value="Zn(2)-C6 fungal-type DNA-binding domain"/>
    <property type="match status" value="1"/>
</dbReference>
<dbReference type="GO" id="GO:0008270">
    <property type="term" value="F:zinc ion binding"/>
    <property type="evidence" value="ECO:0007669"/>
    <property type="project" value="InterPro"/>
</dbReference>
<dbReference type="InterPro" id="IPR007219">
    <property type="entry name" value="XnlR_reg_dom"/>
</dbReference>
<comment type="subcellular location">
    <subcellularLocation>
        <location evidence="1">Nucleus</location>
    </subcellularLocation>
</comment>
<keyword evidence="6" id="KW-0539">Nucleus</keyword>
<evidence type="ECO:0000313" key="9">
    <source>
        <dbReference type="EMBL" id="KAH8703566.1"/>
    </source>
</evidence>
<feature type="region of interest" description="Disordered" evidence="7">
    <location>
        <begin position="98"/>
        <end position="135"/>
    </location>
</feature>
<dbReference type="CDD" id="cd12148">
    <property type="entry name" value="fungal_TF_MHR"/>
    <property type="match status" value="1"/>
</dbReference>
<sequence length="700" mass="78699">MSRRRVTMSSKVGRATDDLPVNELEERPSKRPRRSLVACLRCHSHKVKCSGGNPCHNCSQQDGNVECTYPMRDRKILIQESYLNQLKQENDALRQGRRLSGQDVDKTEPPEQYLESKNLREEDENQENATSNADVDLRNPLIEDKAWFVPDNNSRQPIYIGEAACTAFGTRLRQFLKGNEPVVALSRSKYTKDKSFLRMPDPIFQLPNRAYANLLLKVALRFLGNDYHLMLRKSTMERMEALYRHQSYDDPVFLCKLFALFSMGEMYANRRLPSTKGPDIPGTGFFVQAMSLFQDMHEEASVMYVEALLIISLFSLALNRTKSAYTYAGMALRLCLTLGLHHNLPEGYAISTVEREHRIRVWWSVYITDRITSSKLGHPVTVRDSDIDVDLPSMDNLTPFEKEEFSDPSHLIAHVKLARITGDIIGDIYGREGQAKAFVQSVQKILRSLRSWAETLPQSVQISPGKPPQKYAARHVASLHLCFNQCVILTTRPILFHVFKSRFQPQGPAAVSPTTMALSEACIHAARSSNSLLTQLWIDGGMAIFGYFDSHYLFSSTIILMMSSILGTTNSDADREAVDTASDIMQSMVQDGNLPAAGFHPHFLEIRKGLLEFIEHGGHHQGVGAAMATTIGDQDPLPEELRLNPTTTHMNDSSSAFLVQSALDDPSIQNFLTQADTQWGFPAGMEMAGDMTLTAPWLFE</sequence>
<evidence type="ECO:0000256" key="6">
    <source>
        <dbReference type="ARBA" id="ARBA00023242"/>
    </source>
</evidence>
<organism evidence="9 10">
    <name type="scientific">Talaromyces proteolyticus</name>
    <dbReference type="NCBI Taxonomy" id="1131652"/>
    <lineage>
        <taxon>Eukaryota</taxon>
        <taxon>Fungi</taxon>
        <taxon>Dikarya</taxon>
        <taxon>Ascomycota</taxon>
        <taxon>Pezizomycotina</taxon>
        <taxon>Eurotiomycetes</taxon>
        <taxon>Eurotiomycetidae</taxon>
        <taxon>Eurotiales</taxon>
        <taxon>Trichocomaceae</taxon>
        <taxon>Talaromyces</taxon>
        <taxon>Talaromyces sect. Bacilispori</taxon>
    </lineage>
</organism>
<evidence type="ECO:0000259" key="8">
    <source>
        <dbReference type="PROSITE" id="PS50048"/>
    </source>
</evidence>
<dbReference type="GO" id="GO:0006351">
    <property type="term" value="P:DNA-templated transcription"/>
    <property type="evidence" value="ECO:0007669"/>
    <property type="project" value="InterPro"/>
</dbReference>
<dbReference type="GO" id="GO:0045944">
    <property type="term" value="P:positive regulation of transcription by RNA polymerase II"/>
    <property type="evidence" value="ECO:0007669"/>
    <property type="project" value="TreeGrafter"/>
</dbReference>
<protein>
    <submittedName>
        <fullName evidence="9">C6 transcription factor</fullName>
    </submittedName>
</protein>
<dbReference type="CDD" id="cd00067">
    <property type="entry name" value="GAL4"/>
    <property type="match status" value="1"/>
</dbReference>
<evidence type="ECO:0000256" key="1">
    <source>
        <dbReference type="ARBA" id="ARBA00004123"/>
    </source>
</evidence>
<dbReference type="PROSITE" id="PS00463">
    <property type="entry name" value="ZN2_CY6_FUNGAL_1"/>
    <property type="match status" value="1"/>
</dbReference>
<dbReference type="SMART" id="SM00906">
    <property type="entry name" value="Fungal_trans"/>
    <property type="match status" value="1"/>
</dbReference>
<dbReference type="InterPro" id="IPR036864">
    <property type="entry name" value="Zn2-C6_fun-type_DNA-bd_sf"/>
</dbReference>
<evidence type="ECO:0000256" key="3">
    <source>
        <dbReference type="ARBA" id="ARBA00023015"/>
    </source>
</evidence>
<dbReference type="GeneID" id="70252956"/>
<dbReference type="PANTHER" id="PTHR47540:SF6">
    <property type="entry name" value="ZN(II)2CYS6 TRANSCRIPTION FACTOR (EUROFUNG)"/>
    <property type="match status" value="1"/>
</dbReference>
<dbReference type="GO" id="GO:0043565">
    <property type="term" value="F:sequence-specific DNA binding"/>
    <property type="evidence" value="ECO:0007669"/>
    <property type="project" value="TreeGrafter"/>
</dbReference>
<dbReference type="InterPro" id="IPR051711">
    <property type="entry name" value="Stress_Response_Reg"/>
</dbReference>
<name>A0AAD4Q4S2_9EURO</name>
<evidence type="ECO:0000313" key="10">
    <source>
        <dbReference type="Proteomes" id="UP001201262"/>
    </source>
</evidence>
<dbReference type="GO" id="GO:0005634">
    <property type="term" value="C:nucleus"/>
    <property type="evidence" value="ECO:0007669"/>
    <property type="project" value="UniProtKB-SubCell"/>
</dbReference>
<keyword evidence="2" id="KW-0479">Metal-binding</keyword>
<accession>A0AAD4Q4S2</accession>
<dbReference type="PROSITE" id="PS50048">
    <property type="entry name" value="ZN2_CY6_FUNGAL_2"/>
    <property type="match status" value="1"/>
</dbReference>
<feature type="domain" description="Zn(2)-C6 fungal-type" evidence="8">
    <location>
        <begin position="38"/>
        <end position="69"/>
    </location>
</feature>
<evidence type="ECO:0000256" key="2">
    <source>
        <dbReference type="ARBA" id="ARBA00022723"/>
    </source>
</evidence>
<keyword evidence="3" id="KW-0805">Transcription regulation</keyword>
<keyword evidence="10" id="KW-1185">Reference proteome</keyword>
<proteinExistence type="predicted"/>
<dbReference type="Proteomes" id="UP001201262">
    <property type="component" value="Unassembled WGS sequence"/>
</dbReference>
<dbReference type="SUPFAM" id="SSF57701">
    <property type="entry name" value="Zn2/Cys6 DNA-binding domain"/>
    <property type="match status" value="1"/>
</dbReference>
<dbReference type="Pfam" id="PF00172">
    <property type="entry name" value="Zn_clus"/>
    <property type="match status" value="1"/>
</dbReference>
<comment type="caution">
    <text evidence="9">The sequence shown here is derived from an EMBL/GenBank/DDBJ whole genome shotgun (WGS) entry which is preliminary data.</text>
</comment>
<keyword evidence="5" id="KW-0804">Transcription</keyword>
<evidence type="ECO:0000256" key="4">
    <source>
        <dbReference type="ARBA" id="ARBA00023125"/>
    </source>
</evidence>
<feature type="region of interest" description="Disordered" evidence="7">
    <location>
        <begin position="1"/>
        <end position="30"/>
    </location>
</feature>
<dbReference type="InterPro" id="IPR001138">
    <property type="entry name" value="Zn2Cys6_DnaBD"/>
</dbReference>
<dbReference type="SMART" id="SM00066">
    <property type="entry name" value="GAL4"/>
    <property type="match status" value="1"/>
</dbReference>
<evidence type="ECO:0000256" key="7">
    <source>
        <dbReference type="SAM" id="MobiDB-lite"/>
    </source>
</evidence>
<dbReference type="AlphaFoldDB" id="A0AAD4Q4S2"/>
<reference evidence="9" key="1">
    <citation type="submission" date="2021-12" db="EMBL/GenBank/DDBJ databases">
        <title>Convergent genome expansion in fungi linked to evolution of root-endophyte symbiosis.</title>
        <authorList>
            <consortium name="DOE Joint Genome Institute"/>
            <person name="Ke Y.-H."/>
            <person name="Bonito G."/>
            <person name="Liao H.-L."/>
            <person name="Looney B."/>
            <person name="Rojas-Flechas A."/>
            <person name="Nash J."/>
            <person name="Hameed K."/>
            <person name="Schadt C."/>
            <person name="Martin F."/>
            <person name="Crous P.W."/>
            <person name="Miettinen O."/>
            <person name="Magnuson J.K."/>
            <person name="Labbe J."/>
            <person name="Jacobson D."/>
            <person name="Doktycz M.J."/>
            <person name="Veneault-Fourrey C."/>
            <person name="Kuo A."/>
            <person name="Mondo S."/>
            <person name="Calhoun S."/>
            <person name="Riley R."/>
            <person name="Ohm R."/>
            <person name="LaButti K."/>
            <person name="Andreopoulos B."/>
            <person name="Pangilinan J."/>
            <person name="Nolan M."/>
            <person name="Tritt A."/>
            <person name="Clum A."/>
            <person name="Lipzen A."/>
            <person name="Daum C."/>
            <person name="Barry K."/>
            <person name="Grigoriev I.V."/>
            <person name="Vilgalys R."/>
        </authorList>
    </citation>
    <scope>NUCLEOTIDE SEQUENCE</scope>
    <source>
        <strain evidence="9">PMI_201</strain>
    </source>
</reference>
<dbReference type="RefSeq" id="XP_046076584.1">
    <property type="nucleotide sequence ID" value="XM_046222670.1"/>
</dbReference>
<dbReference type="PANTHER" id="PTHR47540">
    <property type="entry name" value="THIAMINE REPRESSIBLE GENES REGULATORY PROTEIN THI5"/>
    <property type="match status" value="1"/>
</dbReference>
<dbReference type="EMBL" id="JAJTJA010000002">
    <property type="protein sequence ID" value="KAH8703566.1"/>
    <property type="molecule type" value="Genomic_DNA"/>
</dbReference>
<gene>
    <name evidence="9" type="ORF">BGW36DRAFT_88536</name>
</gene>
<keyword evidence="4" id="KW-0238">DNA-binding</keyword>